<accession>T0YY75</accession>
<dbReference type="GO" id="GO:0005524">
    <property type="term" value="F:ATP binding"/>
    <property type="evidence" value="ECO:0007669"/>
    <property type="project" value="InterPro"/>
</dbReference>
<dbReference type="AlphaFoldDB" id="T0YY75"/>
<gene>
    <name evidence="2" type="ORF">B1A_17277</name>
</gene>
<protein>
    <recommendedName>
        <fullName evidence="1">Protein kinase domain-containing protein</fullName>
    </recommendedName>
</protein>
<reference evidence="2" key="2">
    <citation type="journal article" date="2014" name="ISME J.">
        <title>Microbial stratification in low pH oxic and suboxic macroscopic growths along an acid mine drainage.</title>
        <authorList>
            <person name="Mendez-Garcia C."/>
            <person name="Mesa V."/>
            <person name="Sprenger R.R."/>
            <person name="Richter M."/>
            <person name="Diez M.S."/>
            <person name="Solano J."/>
            <person name="Bargiela R."/>
            <person name="Golyshina O.V."/>
            <person name="Manteca A."/>
            <person name="Ramos J.L."/>
            <person name="Gallego J.R."/>
            <person name="Llorente I."/>
            <person name="Martins Dos Santos V.A."/>
            <person name="Jensen O.N."/>
            <person name="Pelaez A.I."/>
            <person name="Sanchez J."/>
            <person name="Ferrer M."/>
        </authorList>
    </citation>
    <scope>NUCLEOTIDE SEQUENCE</scope>
</reference>
<evidence type="ECO:0000259" key="1">
    <source>
        <dbReference type="PROSITE" id="PS50011"/>
    </source>
</evidence>
<dbReference type="InterPro" id="IPR000719">
    <property type="entry name" value="Prot_kinase_dom"/>
</dbReference>
<sequence length="198" mass="22182">TSVVLFCEYFPHNLHDWLTEQVASGEDAANSVFNMLEPDLRSAVSFMNANGLLHFDVHFRNILTDGRGIYISDFGLATSSRFTLSESELEFLGKNRAHDGCYVVTELVNWLVMALTGMVQRTDRVDFIRRCADGYEPTEVMASAAAIIKRYAAIAVVMNEFYRNLDVDSRTAPFPVEEIQRVCAKTGFEPVLSPSLPT</sequence>
<comment type="caution">
    <text evidence="2">The sequence shown here is derived from an EMBL/GenBank/DDBJ whole genome shotgun (WGS) entry which is preliminary data.</text>
</comment>
<dbReference type="InterPro" id="IPR011009">
    <property type="entry name" value="Kinase-like_dom_sf"/>
</dbReference>
<dbReference type="EMBL" id="AUZX01012709">
    <property type="protein sequence ID" value="EQD38003.1"/>
    <property type="molecule type" value="Genomic_DNA"/>
</dbReference>
<feature type="domain" description="Protein kinase" evidence="1">
    <location>
        <begin position="1"/>
        <end position="198"/>
    </location>
</feature>
<organism evidence="2">
    <name type="scientific">mine drainage metagenome</name>
    <dbReference type="NCBI Taxonomy" id="410659"/>
    <lineage>
        <taxon>unclassified sequences</taxon>
        <taxon>metagenomes</taxon>
        <taxon>ecological metagenomes</taxon>
    </lineage>
</organism>
<proteinExistence type="predicted"/>
<reference evidence="2" key="1">
    <citation type="submission" date="2013-08" db="EMBL/GenBank/DDBJ databases">
        <authorList>
            <person name="Mendez C."/>
            <person name="Richter M."/>
            <person name="Ferrer M."/>
            <person name="Sanchez J."/>
        </authorList>
    </citation>
    <scope>NUCLEOTIDE SEQUENCE</scope>
</reference>
<feature type="non-terminal residue" evidence="2">
    <location>
        <position position="1"/>
    </location>
</feature>
<evidence type="ECO:0000313" key="2">
    <source>
        <dbReference type="EMBL" id="EQD38003.1"/>
    </source>
</evidence>
<dbReference type="GO" id="GO:0004672">
    <property type="term" value="F:protein kinase activity"/>
    <property type="evidence" value="ECO:0007669"/>
    <property type="project" value="InterPro"/>
</dbReference>
<dbReference type="PROSITE" id="PS50011">
    <property type="entry name" value="PROTEIN_KINASE_DOM"/>
    <property type="match status" value="1"/>
</dbReference>
<dbReference type="Gene3D" id="1.10.510.10">
    <property type="entry name" value="Transferase(Phosphotransferase) domain 1"/>
    <property type="match status" value="1"/>
</dbReference>
<dbReference type="SUPFAM" id="SSF56112">
    <property type="entry name" value="Protein kinase-like (PK-like)"/>
    <property type="match status" value="1"/>
</dbReference>
<name>T0YY75_9ZZZZ</name>